<sequence>MEQISLFEFPADLEWFNTDRPLSMQDLAGKIVLLDFWTFCCVSCMQVMPDITRLVEKYPELVVIGVHSPRYELERVTGNIREAILHTGFEHPVIVDRDLTFWRRFGIRSWPSFVLIDPEGAVVGKIEGEGIYERLDPMIAKISRTYEGRGTLKKERMAFGFIRDTARGGMLYYPGKIEADYGGERLFISDSNHHRILLVRPDGKILEAIGSGKPGRRDGSFEEAAFYMPQGLAYDGRESVLYVADTGNHLIRRVSLRERTVETIAGTGLEAMPGRDIGGDTDVALSSPRDLVLLGEDLWIAMAGTRQIWRMDLATHEVRPYAGTGAAALIDGPLEEAAFAEPTGITTDGEVLYVADSDASAIRQICRGMVTTRIGHGLTDFGDLDTIARMARVHHPLGVTFADGRIYIADTGNHKIKWLDVATDWVISMAGNGRRGYRDGLAGDGMLSEPGGLVAFGGLFYIADTGNHAIRVYDPVRHLISTLAIWK</sequence>
<keyword evidence="6" id="KW-1185">Reference proteome</keyword>
<dbReference type="InterPro" id="IPR012336">
    <property type="entry name" value="Thioredoxin-like_fold"/>
</dbReference>
<dbReference type="SUPFAM" id="SSF52833">
    <property type="entry name" value="Thioredoxin-like"/>
    <property type="match status" value="1"/>
</dbReference>
<dbReference type="Pfam" id="PF13905">
    <property type="entry name" value="Thioredoxin_8"/>
    <property type="match status" value="1"/>
</dbReference>
<evidence type="ECO:0000256" key="3">
    <source>
        <dbReference type="ARBA" id="ARBA00022982"/>
    </source>
</evidence>
<name>A0A498GXF9_9EURY</name>
<evidence type="ECO:0000313" key="6">
    <source>
        <dbReference type="Proteomes" id="UP000290932"/>
    </source>
</evidence>
<keyword evidence="2" id="KW-0677">Repeat</keyword>
<proteinExistence type="inferred from homology"/>
<feature type="domain" description="Thioredoxin" evidence="4">
    <location>
        <begin position="1"/>
        <end position="144"/>
    </location>
</feature>
<dbReference type="OrthoDB" id="9006at2157"/>
<dbReference type="PANTHER" id="PTHR46388:SF2">
    <property type="entry name" value="NHL REPEAT-CONTAINING PROTEIN 2"/>
    <property type="match status" value="1"/>
</dbReference>
<organism evidence="5 6">
    <name type="scientific">Methanoculleus taiwanensis</name>
    <dbReference type="NCBI Taxonomy" id="1550565"/>
    <lineage>
        <taxon>Archaea</taxon>
        <taxon>Methanobacteriati</taxon>
        <taxon>Methanobacteriota</taxon>
        <taxon>Stenosarchaea group</taxon>
        <taxon>Methanomicrobia</taxon>
        <taxon>Methanomicrobiales</taxon>
        <taxon>Methanomicrobiaceae</taxon>
        <taxon>Methanoculleus</taxon>
    </lineage>
</organism>
<dbReference type="Gene3D" id="3.40.30.10">
    <property type="entry name" value="Glutaredoxin"/>
    <property type="match status" value="1"/>
</dbReference>
<dbReference type="Proteomes" id="UP000290932">
    <property type="component" value="Unassembled WGS sequence"/>
</dbReference>
<dbReference type="PANTHER" id="PTHR46388">
    <property type="entry name" value="NHL REPEAT-CONTAINING PROTEIN 2"/>
    <property type="match status" value="1"/>
</dbReference>
<dbReference type="InterPro" id="IPR011042">
    <property type="entry name" value="6-blade_b-propeller_TolB-like"/>
</dbReference>
<evidence type="ECO:0000256" key="1">
    <source>
        <dbReference type="ARBA" id="ARBA00007787"/>
    </source>
</evidence>
<reference evidence="5 6" key="1">
    <citation type="journal article" date="2015" name="Int. J. Syst. Evol. Microbiol.">
        <title>Methanoculleus taiwanensis sp. nov., a methanogen isolated from deep marine sediment at the deformation front area near Taiwan.</title>
        <authorList>
            <person name="Weng C.Y."/>
            <person name="Chen S.C."/>
            <person name="Lai M.C."/>
            <person name="Wu S.Y."/>
            <person name="Lin S."/>
            <person name="Yang T.F."/>
            <person name="Chen P.C."/>
        </authorList>
    </citation>
    <scope>NUCLEOTIDE SEQUENCE [LARGE SCALE GENOMIC DNA]</scope>
    <source>
        <strain evidence="5 6">CYW4</strain>
    </source>
</reference>
<dbReference type="InterPro" id="IPR036249">
    <property type="entry name" value="Thioredoxin-like_sf"/>
</dbReference>
<keyword evidence="3" id="KW-0249">Electron transport</keyword>
<gene>
    <name evidence="5" type="ORF">ABH15_12195</name>
</gene>
<comment type="similarity">
    <text evidence="1">Belongs to the glutaredoxin family.</text>
</comment>
<dbReference type="InterPro" id="IPR013766">
    <property type="entry name" value="Thioredoxin_domain"/>
</dbReference>
<evidence type="ECO:0000259" key="4">
    <source>
        <dbReference type="PROSITE" id="PS51352"/>
    </source>
</evidence>
<dbReference type="RefSeq" id="WP_128694673.1">
    <property type="nucleotide sequence ID" value="NZ_LHQS01000003.1"/>
</dbReference>
<dbReference type="Gene3D" id="2.120.10.30">
    <property type="entry name" value="TolB, C-terminal domain"/>
    <property type="match status" value="3"/>
</dbReference>
<dbReference type="InterPro" id="IPR001258">
    <property type="entry name" value="NHL_repeat"/>
</dbReference>
<evidence type="ECO:0000313" key="5">
    <source>
        <dbReference type="EMBL" id="RXE55481.1"/>
    </source>
</evidence>
<keyword evidence="3" id="KW-0813">Transport</keyword>
<evidence type="ECO:0000256" key="2">
    <source>
        <dbReference type="ARBA" id="ARBA00022737"/>
    </source>
</evidence>
<accession>A0A498GXF9</accession>
<dbReference type="Pfam" id="PF01436">
    <property type="entry name" value="NHL"/>
    <property type="match status" value="3"/>
</dbReference>
<protein>
    <recommendedName>
        <fullName evidence="4">Thioredoxin domain-containing protein</fullName>
    </recommendedName>
</protein>
<dbReference type="PROSITE" id="PS51352">
    <property type="entry name" value="THIOREDOXIN_2"/>
    <property type="match status" value="1"/>
</dbReference>
<comment type="caution">
    <text evidence="5">The sequence shown here is derived from an EMBL/GenBank/DDBJ whole genome shotgun (WGS) entry which is preliminary data.</text>
</comment>
<dbReference type="SUPFAM" id="SSF63825">
    <property type="entry name" value="YWTD domain"/>
    <property type="match status" value="1"/>
</dbReference>
<dbReference type="AlphaFoldDB" id="A0A498GXF9"/>
<dbReference type="EMBL" id="LHQS01000003">
    <property type="protein sequence ID" value="RXE55481.1"/>
    <property type="molecule type" value="Genomic_DNA"/>
</dbReference>